<dbReference type="InterPro" id="IPR022644">
    <property type="entry name" value="De-COase2_N"/>
</dbReference>
<dbReference type="InterPro" id="IPR009006">
    <property type="entry name" value="Ala_racemase/Decarboxylase_C"/>
</dbReference>
<dbReference type="PANTHER" id="PTHR43727:SF2">
    <property type="entry name" value="GROUP IV DECARBOXYLASE"/>
    <property type="match status" value="1"/>
</dbReference>
<dbReference type="EC" id="5.1.1.1" evidence="6"/>
<dbReference type="PRINTS" id="PR01182">
    <property type="entry name" value="ORNDCRBXLASE"/>
</dbReference>
<feature type="domain" description="Orn/DAP/Arg decarboxylase 2 N-terminal" evidence="5">
    <location>
        <begin position="36"/>
        <end position="266"/>
    </location>
</feature>
<dbReference type="Proteomes" id="UP001212498">
    <property type="component" value="Unassembled WGS sequence"/>
</dbReference>
<evidence type="ECO:0000256" key="1">
    <source>
        <dbReference type="ARBA" id="ARBA00001933"/>
    </source>
</evidence>
<accession>A0ABT4T4R3</accession>
<evidence type="ECO:0000313" key="6">
    <source>
        <dbReference type="EMBL" id="MDA0644410.1"/>
    </source>
</evidence>
<dbReference type="EMBL" id="JAPNUD010000096">
    <property type="protein sequence ID" value="MDA0644410.1"/>
    <property type="molecule type" value="Genomic_DNA"/>
</dbReference>
<comment type="cofactor">
    <cofactor evidence="1">
        <name>pyridoxal 5'-phosphate</name>
        <dbReference type="ChEBI" id="CHEBI:597326"/>
    </cofactor>
</comment>
<feature type="domain" description="Orn/DAP/Arg decarboxylase 2 C-terminal" evidence="4">
    <location>
        <begin position="22"/>
        <end position="358"/>
    </location>
</feature>
<sequence>MVTEPVRAEALRLAGGGDLPAYVYDLPALRAHAAGVRGALAGTAELYYAVKANPAAEILRALVPYVDGFEVASGGELAHVREVAPDLPIAFSGPGKTDAELALALTPGVHRLHVESPRELARLIALGAPADVLLRANPDLPGEDTRQAAASPFGMDQDGLAACLPLLAAAPHIRVRGLHTHLTWAQHDAPAMAALARRVTSWALPWLRAHLPGLTEPELDLGGGMGVDYRAPDQVFDWKAYAAALPAALPATGARLRVEPGRSLTAYHGWYVTDVLDVKRNHGRDYAVLRGGTHHLRTPVARGHDQPFTVLHRAIAGPALTGPATLVGQLCTPRDVLARDVPVTGLRPGDLVVFELAGAYAWNLSHHEFLMHPPPRFRYLD</sequence>
<dbReference type="SUPFAM" id="SSF50621">
    <property type="entry name" value="Alanine racemase C-terminal domain-like"/>
    <property type="match status" value="1"/>
</dbReference>
<evidence type="ECO:0000313" key="7">
    <source>
        <dbReference type="Proteomes" id="UP001212498"/>
    </source>
</evidence>
<protein>
    <submittedName>
        <fullName evidence="6">Alanine racemase</fullName>
        <ecNumber evidence="6">5.1.1.1</ecNumber>
    </submittedName>
</protein>
<dbReference type="InterPro" id="IPR000183">
    <property type="entry name" value="Orn/DAP/Arg_de-COase"/>
</dbReference>
<keyword evidence="7" id="KW-1185">Reference proteome</keyword>
<dbReference type="InterPro" id="IPR029066">
    <property type="entry name" value="PLP-binding_barrel"/>
</dbReference>
<dbReference type="Gene3D" id="2.40.37.10">
    <property type="entry name" value="Lyase, Ornithine Decarboxylase, Chain A, domain 1"/>
    <property type="match status" value="1"/>
</dbReference>
<comment type="caution">
    <text evidence="6">The sequence shown here is derived from an EMBL/GenBank/DDBJ whole genome shotgun (WGS) entry which is preliminary data.</text>
</comment>
<dbReference type="GO" id="GO:0008784">
    <property type="term" value="F:alanine racemase activity"/>
    <property type="evidence" value="ECO:0007669"/>
    <property type="project" value="UniProtKB-EC"/>
</dbReference>
<dbReference type="Pfam" id="PF00278">
    <property type="entry name" value="Orn_DAP_Arg_deC"/>
    <property type="match status" value="1"/>
</dbReference>
<name>A0ABT4T4R3_9ACTN</name>
<evidence type="ECO:0000259" key="5">
    <source>
        <dbReference type="Pfam" id="PF02784"/>
    </source>
</evidence>
<gene>
    <name evidence="6" type="ORF">OUY24_27595</name>
</gene>
<dbReference type="InterPro" id="IPR002433">
    <property type="entry name" value="Orn_de-COase"/>
</dbReference>
<evidence type="ECO:0000256" key="3">
    <source>
        <dbReference type="RuleBase" id="RU003737"/>
    </source>
</evidence>
<reference evidence="6 7" key="1">
    <citation type="submission" date="2022-11" db="EMBL/GenBank/DDBJ databases">
        <title>Nonomuraea corallina sp. nov., a new species of the genus Nonomuraea isolated from sea side sediment in Thai sea.</title>
        <authorList>
            <person name="Ngamcharungchit C."/>
            <person name="Matsumoto A."/>
            <person name="Suriyachadkun C."/>
            <person name="Panbangred W."/>
            <person name="Inahashi Y."/>
            <person name="Intra B."/>
        </authorList>
    </citation>
    <scope>NUCLEOTIDE SEQUENCE [LARGE SCALE GENOMIC DNA]</scope>
    <source>
        <strain evidence="6 7">DSM 43553</strain>
    </source>
</reference>
<keyword evidence="2" id="KW-0663">Pyridoxal phosphate</keyword>
<dbReference type="RefSeq" id="WP_271278405.1">
    <property type="nucleotide sequence ID" value="NZ_BAABFD010000015.1"/>
</dbReference>
<keyword evidence="6" id="KW-0413">Isomerase</keyword>
<dbReference type="Gene3D" id="3.20.20.10">
    <property type="entry name" value="Alanine racemase"/>
    <property type="match status" value="1"/>
</dbReference>
<dbReference type="InterPro" id="IPR022643">
    <property type="entry name" value="De-COase2_C"/>
</dbReference>
<comment type="similarity">
    <text evidence="3">Belongs to the Orn/Lys/Arg decarboxylase class-II family.</text>
</comment>
<dbReference type="Pfam" id="PF02784">
    <property type="entry name" value="Orn_Arg_deC_N"/>
    <property type="match status" value="1"/>
</dbReference>
<proteinExistence type="inferred from homology"/>
<organism evidence="6 7">
    <name type="scientific">Nonomuraea ferruginea</name>
    <dbReference type="NCBI Taxonomy" id="46174"/>
    <lineage>
        <taxon>Bacteria</taxon>
        <taxon>Bacillati</taxon>
        <taxon>Actinomycetota</taxon>
        <taxon>Actinomycetes</taxon>
        <taxon>Streptosporangiales</taxon>
        <taxon>Streptosporangiaceae</taxon>
        <taxon>Nonomuraea</taxon>
    </lineage>
</organism>
<dbReference type="SUPFAM" id="SSF51419">
    <property type="entry name" value="PLP-binding barrel"/>
    <property type="match status" value="1"/>
</dbReference>
<evidence type="ECO:0000256" key="2">
    <source>
        <dbReference type="ARBA" id="ARBA00022898"/>
    </source>
</evidence>
<evidence type="ECO:0000259" key="4">
    <source>
        <dbReference type="Pfam" id="PF00278"/>
    </source>
</evidence>
<dbReference type="PRINTS" id="PR01179">
    <property type="entry name" value="ODADCRBXLASE"/>
</dbReference>
<dbReference type="PANTHER" id="PTHR43727">
    <property type="entry name" value="DIAMINOPIMELATE DECARBOXYLASE"/>
    <property type="match status" value="1"/>
</dbReference>